<evidence type="ECO:0000313" key="3">
    <source>
        <dbReference type="EMBL" id="KAK4742307.1"/>
    </source>
</evidence>
<evidence type="ECO:0000256" key="2">
    <source>
        <dbReference type="SAM" id="MobiDB-lite"/>
    </source>
</evidence>
<comment type="caution">
    <text evidence="3">The sequence shown here is derived from an EMBL/GenBank/DDBJ whole genome shotgun (WGS) entry which is preliminary data.</text>
</comment>
<name>A0AAN7GN20_9MYRT</name>
<dbReference type="Proteomes" id="UP001345219">
    <property type="component" value="Chromosome 1"/>
</dbReference>
<dbReference type="PANTHER" id="PTHR33600">
    <property type="entry name" value="PLASTID DIVISION PROTEIN PDV2"/>
    <property type="match status" value="1"/>
</dbReference>
<dbReference type="AlphaFoldDB" id="A0AAN7GN20"/>
<sequence>MDEEGIGLVLARATELRSNIGNCIHRATGDETILQNQETVESVEECEETERLRNICDALEALESQLSSLQTMQQNQKYERESALVEIENSRKKLLNKLREYKGKDLEVIQEATVFASETVDESSDLLLPPYPTRPPISLENGFPSNSSSILKAFSGDGADDLTKKNQSDQGKKPEGGGLGHGIASVAKTVVTIVGVLSVLGLAGLGTKKKKIVFSPFGVVSSFLQHLNRRRELGIQCPPGKVLVVEDGQARCLVKERVEVPFESSVSALDVNYGCG</sequence>
<feature type="region of interest" description="Disordered" evidence="2">
    <location>
        <begin position="125"/>
        <end position="144"/>
    </location>
</feature>
<keyword evidence="4" id="KW-1185">Reference proteome</keyword>
<dbReference type="EMBL" id="JAXIOK010000023">
    <property type="protein sequence ID" value="KAK4742307.1"/>
    <property type="molecule type" value="Genomic_DNA"/>
</dbReference>
<reference evidence="3 4" key="1">
    <citation type="journal article" date="2023" name="Hortic Res">
        <title>Pangenome of water caltrop reveals structural variations and asymmetric subgenome divergence after allopolyploidization.</title>
        <authorList>
            <person name="Zhang X."/>
            <person name="Chen Y."/>
            <person name="Wang L."/>
            <person name="Yuan Y."/>
            <person name="Fang M."/>
            <person name="Shi L."/>
            <person name="Lu R."/>
            <person name="Comes H.P."/>
            <person name="Ma Y."/>
            <person name="Chen Y."/>
            <person name="Huang G."/>
            <person name="Zhou Y."/>
            <person name="Zheng Z."/>
            <person name="Qiu Y."/>
        </authorList>
    </citation>
    <scope>NUCLEOTIDE SEQUENCE [LARGE SCALE GENOMIC DNA]</scope>
    <source>
        <tissue evidence="3">Roots</tissue>
    </source>
</reference>
<dbReference type="PANTHER" id="PTHR33600:SF3">
    <property type="entry name" value="PLASTID DIVISION PROTEIN PDV2"/>
    <property type="match status" value="1"/>
</dbReference>
<gene>
    <name evidence="3" type="ORF">SAY87_000308</name>
</gene>
<evidence type="ECO:0008006" key="5">
    <source>
        <dbReference type="Google" id="ProtNLM"/>
    </source>
</evidence>
<keyword evidence="1" id="KW-0175">Coiled coil</keyword>
<evidence type="ECO:0000256" key="1">
    <source>
        <dbReference type="SAM" id="Coils"/>
    </source>
</evidence>
<proteinExistence type="predicted"/>
<evidence type="ECO:0000313" key="4">
    <source>
        <dbReference type="Proteomes" id="UP001345219"/>
    </source>
</evidence>
<feature type="coiled-coil region" evidence="1">
    <location>
        <begin position="52"/>
        <end position="104"/>
    </location>
</feature>
<organism evidence="3 4">
    <name type="scientific">Trapa incisa</name>
    <dbReference type="NCBI Taxonomy" id="236973"/>
    <lineage>
        <taxon>Eukaryota</taxon>
        <taxon>Viridiplantae</taxon>
        <taxon>Streptophyta</taxon>
        <taxon>Embryophyta</taxon>
        <taxon>Tracheophyta</taxon>
        <taxon>Spermatophyta</taxon>
        <taxon>Magnoliopsida</taxon>
        <taxon>eudicotyledons</taxon>
        <taxon>Gunneridae</taxon>
        <taxon>Pentapetalae</taxon>
        <taxon>rosids</taxon>
        <taxon>malvids</taxon>
        <taxon>Myrtales</taxon>
        <taxon>Lythraceae</taxon>
        <taxon>Trapa</taxon>
    </lineage>
</organism>
<accession>A0AAN7GN20</accession>
<dbReference type="InterPro" id="IPR038939">
    <property type="entry name" value="PDV1/PDV2"/>
</dbReference>
<protein>
    <recommendedName>
        <fullName evidence="5">Plastid division protein PDV2</fullName>
    </recommendedName>
</protein>
<dbReference type="GO" id="GO:0010020">
    <property type="term" value="P:chloroplast fission"/>
    <property type="evidence" value="ECO:0007669"/>
    <property type="project" value="InterPro"/>
</dbReference>